<gene>
    <name evidence="2" type="ORF">PsYK624_108350</name>
</gene>
<feature type="compositionally biased region" description="Pro residues" evidence="1">
    <location>
        <begin position="240"/>
        <end position="250"/>
    </location>
</feature>
<feature type="region of interest" description="Disordered" evidence="1">
    <location>
        <begin position="48"/>
        <end position="179"/>
    </location>
</feature>
<feature type="compositionally biased region" description="Basic and acidic residues" evidence="1">
    <location>
        <begin position="48"/>
        <end position="59"/>
    </location>
</feature>
<dbReference type="Proteomes" id="UP000703269">
    <property type="component" value="Unassembled WGS sequence"/>
</dbReference>
<reference evidence="2 3" key="1">
    <citation type="submission" date="2021-08" db="EMBL/GenBank/DDBJ databases">
        <title>Draft Genome Sequence of Phanerochaete sordida strain YK-624.</title>
        <authorList>
            <person name="Mori T."/>
            <person name="Dohra H."/>
            <person name="Suzuki T."/>
            <person name="Kawagishi H."/>
            <person name="Hirai H."/>
        </authorList>
    </citation>
    <scope>NUCLEOTIDE SEQUENCE [LARGE SCALE GENOMIC DNA]</scope>
    <source>
        <strain evidence="2 3">YK-624</strain>
    </source>
</reference>
<feature type="compositionally biased region" description="Low complexity" evidence="1">
    <location>
        <begin position="63"/>
        <end position="75"/>
    </location>
</feature>
<dbReference type="EMBL" id="BPQB01000042">
    <property type="protein sequence ID" value="GJE94664.1"/>
    <property type="molecule type" value="Genomic_DNA"/>
</dbReference>
<name>A0A9P3GI11_9APHY</name>
<keyword evidence="3" id="KW-1185">Reference proteome</keyword>
<dbReference type="OrthoDB" id="2803722at2759"/>
<protein>
    <submittedName>
        <fullName evidence="2">Uncharacterized protein</fullName>
    </submittedName>
</protein>
<evidence type="ECO:0000313" key="2">
    <source>
        <dbReference type="EMBL" id="GJE94664.1"/>
    </source>
</evidence>
<proteinExistence type="predicted"/>
<feature type="compositionally biased region" description="Low complexity" evidence="1">
    <location>
        <begin position="148"/>
        <end position="157"/>
    </location>
</feature>
<sequence>MASSSRLSYPDLPHDRVPSWLVEDFDEVLKPPSYLVASLQQAFDDYAFHHDPPAYDHSRGPVAASTSAGPSTPSARRVSLMGESIWEEDEDGEDVDDCSADADDEDDGTEDVEGSSGSSERARSERGETKADSDGQSTLYRMPLREFPSVPSTSTSTPTPPDDDNRSYRSRPLPPVPHIPPPAYHLLHLQHLMDKGAADPYTELARILAALDVELLLKPFAAFAEVCYADAVRGDGAPPVSRPFSPPPVPSMAHSSVLTDESSDDDDEALRSPTQPPSGPASPADTVVPPLVYDPRSDALRMPRSASPLALSREELAQPHGQQGKHIRFAAPDPLTEVASLFLHTPAPVKVQNSVNSFPVRERPQPQRSEMSFGNMRGMLLRSLNIS</sequence>
<accession>A0A9P3GI11</accession>
<evidence type="ECO:0000256" key="1">
    <source>
        <dbReference type="SAM" id="MobiDB-lite"/>
    </source>
</evidence>
<feature type="compositionally biased region" description="Acidic residues" evidence="1">
    <location>
        <begin position="85"/>
        <end position="113"/>
    </location>
</feature>
<evidence type="ECO:0000313" key="3">
    <source>
        <dbReference type="Proteomes" id="UP000703269"/>
    </source>
</evidence>
<feature type="compositionally biased region" description="Basic and acidic residues" evidence="1">
    <location>
        <begin position="120"/>
        <end position="133"/>
    </location>
</feature>
<organism evidence="2 3">
    <name type="scientific">Phanerochaete sordida</name>
    <dbReference type="NCBI Taxonomy" id="48140"/>
    <lineage>
        <taxon>Eukaryota</taxon>
        <taxon>Fungi</taxon>
        <taxon>Dikarya</taxon>
        <taxon>Basidiomycota</taxon>
        <taxon>Agaricomycotina</taxon>
        <taxon>Agaricomycetes</taxon>
        <taxon>Polyporales</taxon>
        <taxon>Phanerochaetaceae</taxon>
        <taxon>Phanerochaete</taxon>
    </lineage>
</organism>
<feature type="region of interest" description="Disordered" evidence="1">
    <location>
        <begin position="237"/>
        <end position="298"/>
    </location>
</feature>
<comment type="caution">
    <text evidence="2">The sequence shown here is derived from an EMBL/GenBank/DDBJ whole genome shotgun (WGS) entry which is preliminary data.</text>
</comment>
<dbReference type="AlphaFoldDB" id="A0A9P3GI11"/>